<evidence type="ECO:0000313" key="2">
    <source>
        <dbReference type="Proteomes" id="UP000018948"/>
    </source>
</evidence>
<gene>
    <name evidence="1" type="ORF">F442_13432</name>
</gene>
<dbReference type="Proteomes" id="UP000018948">
    <property type="component" value="Unassembled WGS sequence"/>
</dbReference>
<accession>W2YVA4</accession>
<protein>
    <submittedName>
        <fullName evidence="1">Uncharacterized protein</fullName>
    </submittedName>
</protein>
<sequence length="148" mass="16284">MEGEAEATSHEDENLNSVKLREETADETANTDLSNHVVPLMNACGWEGCKKVDKLSGGSALRECQRSGPVHAACAASTLASFGASYAFEGIPCEKRCYNALVKSCQVLLQCNRRNVWIFFSMATKPKNAERFIRKSFKKSVSDVCSRL</sequence>
<evidence type="ECO:0000313" key="1">
    <source>
        <dbReference type="EMBL" id="ETP39087.1"/>
    </source>
</evidence>
<comment type="caution">
    <text evidence="1">The sequence shown here is derived from an EMBL/GenBank/DDBJ whole genome shotgun (WGS) entry which is preliminary data.</text>
</comment>
<dbReference type="EMBL" id="ANIY01002815">
    <property type="protein sequence ID" value="ETP39087.1"/>
    <property type="molecule type" value="Genomic_DNA"/>
</dbReference>
<dbReference type="AlphaFoldDB" id="W2YVA4"/>
<proteinExistence type="predicted"/>
<name>W2YVA4_PHYNI</name>
<reference evidence="1 2" key="1">
    <citation type="submission" date="2013-11" db="EMBL/GenBank/DDBJ databases">
        <title>The Genome Sequence of Phytophthora parasitica P10297.</title>
        <authorList>
            <consortium name="The Broad Institute Genomics Platform"/>
            <person name="Russ C."/>
            <person name="Tyler B."/>
            <person name="Panabieres F."/>
            <person name="Shan W."/>
            <person name="Tripathy S."/>
            <person name="Grunwald N."/>
            <person name="Machado M."/>
            <person name="Johnson C.S."/>
            <person name="Walker B."/>
            <person name="Young S.K."/>
            <person name="Zeng Q."/>
            <person name="Gargeya S."/>
            <person name="Fitzgerald M."/>
            <person name="Haas B."/>
            <person name="Abouelleil A."/>
            <person name="Allen A.W."/>
            <person name="Alvarado L."/>
            <person name="Arachchi H.M."/>
            <person name="Berlin A.M."/>
            <person name="Chapman S.B."/>
            <person name="Gainer-Dewar J."/>
            <person name="Goldberg J."/>
            <person name="Griggs A."/>
            <person name="Gujja S."/>
            <person name="Hansen M."/>
            <person name="Howarth C."/>
            <person name="Imamovic A."/>
            <person name="Ireland A."/>
            <person name="Larimer J."/>
            <person name="McCowan C."/>
            <person name="Murphy C."/>
            <person name="Pearson M."/>
            <person name="Poon T.W."/>
            <person name="Priest M."/>
            <person name="Roberts A."/>
            <person name="Saif S."/>
            <person name="Shea T."/>
            <person name="Sisk P."/>
            <person name="Sykes S."/>
            <person name="Wortman J."/>
            <person name="Nusbaum C."/>
            <person name="Birren B."/>
        </authorList>
    </citation>
    <scope>NUCLEOTIDE SEQUENCE [LARGE SCALE GENOMIC DNA]</scope>
    <source>
        <strain evidence="1 2">P10297</strain>
    </source>
</reference>
<organism evidence="1 2">
    <name type="scientific">Phytophthora nicotianae P10297</name>
    <dbReference type="NCBI Taxonomy" id="1317064"/>
    <lineage>
        <taxon>Eukaryota</taxon>
        <taxon>Sar</taxon>
        <taxon>Stramenopiles</taxon>
        <taxon>Oomycota</taxon>
        <taxon>Peronosporomycetes</taxon>
        <taxon>Peronosporales</taxon>
        <taxon>Peronosporaceae</taxon>
        <taxon>Phytophthora</taxon>
    </lineage>
</organism>